<evidence type="ECO:0000259" key="14">
    <source>
        <dbReference type="Pfam" id="PF07885"/>
    </source>
</evidence>
<evidence type="ECO:0000256" key="1">
    <source>
        <dbReference type="ARBA" id="ARBA00004141"/>
    </source>
</evidence>
<dbReference type="GO" id="GO:0022841">
    <property type="term" value="F:potassium ion leak channel activity"/>
    <property type="evidence" value="ECO:0007669"/>
    <property type="project" value="TreeGrafter"/>
</dbReference>
<dbReference type="Gene3D" id="1.10.287.70">
    <property type="match status" value="1"/>
</dbReference>
<comment type="similarity">
    <text evidence="2 12">Belongs to the two pore domain potassium channel (TC 1.A.1.8) family.</text>
</comment>
<feature type="transmembrane region" description="Helical" evidence="13">
    <location>
        <begin position="9"/>
        <end position="31"/>
    </location>
</feature>
<evidence type="ECO:0000313" key="16">
    <source>
        <dbReference type="Proteomes" id="UP000225706"/>
    </source>
</evidence>
<keyword evidence="10 13" id="KW-0472">Membrane</keyword>
<dbReference type="Pfam" id="PF07885">
    <property type="entry name" value="Ion_trans_2"/>
    <property type="match status" value="2"/>
</dbReference>
<dbReference type="GO" id="GO:0005886">
    <property type="term" value="C:plasma membrane"/>
    <property type="evidence" value="ECO:0007669"/>
    <property type="project" value="TreeGrafter"/>
</dbReference>
<keyword evidence="11 12" id="KW-0407">Ion channel</keyword>
<organism evidence="15 16">
    <name type="scientific">Stylophora pistillata</name>
    <name type="common">Smooth cauliflower coral</name>
    <dbReference type="NCBI Taxonomy" id="50429"/>
    <lineage>
        <taxon>Eukaryota</taxon>
        <taxon>Metazoa</taxon>
        <taxon>Cnidaria</taxon>
        <taxon>Anthozoa</taxon>
        <taxon>Hexacorallia</taxon>
        <taxon>Scleractinia</taxon>
        <taxon>Astrocoeniina</taxon>
        <taxon>Pocilloporidae</taxon>
        <taxon>Stylophora</taxon>
    </lineage>
</organism>
<dbReference type="InterPro" id="IPR013099">
    <property type="entry name" value="K_chnl_dom"/>
</dbReference>
<evidence type="ECO:0000256" key="2">
    <source>
        <dbReference type="ARBA" id="ARBA00006666"/>
    </source>
</evidence>
<feature type="domain" description="Potassium channel" evidence="14">
    <location>
        <begin position="177"/>
        <end position="250"/>
    </location>
</feature>
<keyword evidence="6" id="KW-0631">Potassium channel</keyword>
<accession>A0A2B4SPU1</accession>
<dbReference type="PRINTS" id="PR01095">
    <property type="entry name" value="TASKCHANNEL"/>
</dbReference>
<comment type="caution">
    <text evidence="15">The sequence shown here is derived from an EMBL/GenBank/DDBJ whole genome shotgun (WGS) entry which is preliminary data.</text>
</comment>
<reference evidence="16" key="1">
    <citation type="journal article" date="2017" name="bioRxiv">
        <title>Comparative analysis of the genomes of Stylophora pistillata and Acropora digitifera provides evidence for extensive differences between species of corals.</title>
        <authorList>
            <person name="Voolstra C.R."/>
            <person name="Li Y."/>
            <person name="Liew Y.J."/>
            <person name="Baumgarten S."/>
            <person name="Zoccola D."/>
            <person name="Flot J.-F."/>
            <person name="Tambutte S."/>
            <person name="Allemand D."/>
            <person name="Aranda M."/>
        </authorList>
    </citation>
    <scope>NUCLEOTIDE SEQUENCE [LARGE SCALE GENOMIC DNA]</scope>
</reference>
<dbReference type="EMBL" id="LSMT01000049">
    <property type="protein sequence ID" value="PFX30517.1"/>
    <property type="molecule type" value="Genomic_DNA"/>
</dbReference>
<keyword evidence="9 12" id="KW-0406">Ion transport</keyword>
<dbReference type="SUPFAM" id="SSF81324">
    <property type="entry name" value="Voltage-gated potassium channels"/>
    <property type="match status" value="2"/>
</dbReference>
<sequence length="290" mass="32603">MAQGETNRAFLYLSLVWFIYLIVGVFIFRAVERPDRPNPEKSKTQQLEYMKGNITAKYNMSETEFDIIVKQVEAALSVSSDGLEWSYHESLSFVVQLVTTIGYGNITPVTTSGRALCMIFALFGIPINILFLQMVGERMLRCERLLVTKFESSCLEREGEPRHLNEKSSFLGLVLLVIILLVGAATTVKVNDWTFFEGFYAFFITFTTVGFGDLIPGGGSTKHPVSNTVIRIIFIILGLAAMSNVINGLVSVRNCKECKVFFKNLKARFGRKQGDENPETKEKMGMEINE</sequence>
<evidence type="ECO:0000256" key="11">
    <source>
        <dbReference type="ARBA" id="ARBA00023303"/>
    </source>
</evidence>
<gene>
    <name evidence="15" type="primary">Kcnk9</name>
    <name evidence="15" type="ORF">AWC38_SpisGene25851</name>
</gene>
<keyword evidence="7" id="KW-0630">Potassium</keyword>
<keyword evidence="8 13" id="KW-1133">Transmembrane helix</keyword>
<dbReference type="PANTHER" id="PTHR11003:SF345">
    <property type="entry name" value="TWIK FAMILY OF POTASSIUM CHANNELS PROTEIN 18"/>
    <property type="match status" value="1"/>
</dbReference>
<dbReference type="OrthoDB" id="297496at2759"/>
<evidence type="ECO:0000256" key="13">
    <source>
        <dbReference type="SAM" id="Phobius"/>
    </source>
</evidence>
<dbReference type="InterPro" id="IPR003280">
    <property type="entry name" value="2pore_dom_K_chnl"/>
</dbReference>
<evidence type="ECO:0000256" key="10">
    <source>
        <dbReference type="ARBA" id="ARBA00023136"/>
    </source>
</evidence>
<feature type="transmembrane region" description="Helical" evidence="13">
    <location>
        <begin position="229"/>
        <end position="250"/>
    </location>
</feature>
<keyword evidence="4" id="KW-0633">Potassium transport</keyword>
<dbReference type="InterPro" id="IPR003092">
    <property type="entry name" value="2pore_dom_K_chnl_TASK"/>
</dbReference>
<evidence type="ECO:0000313" key="15">
    <source>
        <dbReference type="EMBL" id="PFX30517.1"/>
    </source>
</evidence>
<evidence type="ECO:0000256" key="4">
    <source>
        <dbReference type="ARBA" id="ARBA00022538"/>
    </source>
</evidence>
<keyword evidence="5 12" id="KW-0812">Transmembrane</keyword>
<name>A0A2B4SPU1_STYPI</name>
<keyword evidence="3 12" id="KW-0813">Transport</keyword>
<proteinExistence type="inferred from homology"/>
<dbReference type="GO" id="GO:0030322">
    <property type="term" value="P:stabilization of membrane potential"/>
    <property type="evidence" value="ECO:0007669"/>
    <property type="project" value="TreeGrafter"/>
</dbReference>
<comment type="subcellular location">
    <subcellularLocation>
        <location evidence="1">Membrane</location>
        <topology evidence="1">Multi-pass membrane protein</topology>
    </subcellularLocation>
</comment>
<evidence type="ECO:0000256" key="6">
    <source>
        <dbReference type="ARBA" id="ARBA00022826"/>
    </source>
</evidence>
<feature type="transmembrane region" description="Helical" evidence="13">
    <location>
        <begin position="199"/>
        <end position="217"/>
    </location>
</feature>
<dbReference type="PANTHER" id="PTHR11003">
    <property type="entry name" value="POTASSIUM CHANNEL, SUBFAMILY K"/>
    <property type="match status" value="1"/>
</dbReference>
<evidence type="ECO:0000256" key="8">
    <source>
        <dbReference type="ARBA" id="ARBA00022989"/>
    </source>
</evidence>
<feature type="transmembrane region" description="Helical" evidence="13">
    <location>
        <begin position="170"/>
        <end position="187"/>
    </location>
</feature>
<dbReference type="GO" id="GO:0015271">
    <property type="term" value="F:outward rectifier potassium channel activity"/>
    <property type="evidence" value="ECO:0007669"/>
    <property type="project" value="TreeGrafter"/>
</dbReference>
<feature type="transmembrane region" description="Helical" evidence="13">
    <location>
        <begin position="113"/>
        <end position="135"/>
    </location>
</feature>
<evidence type="ECO:0000256" key="12">
    <source>
        <dbReference type="RuleBase" id="RU003857"/>
    </source>
</evidence>
<dbReference type="AlphaFoldDB" id="A0A2B4SPU1"/>
<dbReference type="Proteomes" id="UP000225706">
    <property type="component" value="Unassembled WGS sequence"/>
</dbReference>
<evidence type="ECO:0000256" key="9">
    <source>
        <dbReference type="ARBA" id="ARBA00023065"/>
    </source>
</evidence>
<evidence type="ECO:0000256" key="7">
    <source>
        <dbReference type="ARBA" id="ARBA00022958"/>
    </source>
</evidence>
<protein>
    <submittedName>
        <fullName evidence="15">Potassium channel subfamily K member 9</fullName>
    </submittedName>
</protein>
<keyword evidence="16" id="KW-1185">Reference proteome</keyword>
<evidence type="ECO:0000256" key="3">
    <source>
        <dbReference type="ARBA" id="ARBA00022448"/>
    </source>
</evidence>
<evidence type="ECO:0000256" key="5">
    <source>
        <dbReference type="ARBA" id="ARBA00022692"/>
    </source>
</evidence>
<feature type="domain" description="Potassium channel" evidence="14">
    <location>
        <begin position="81"/>
        <end position="139"/>
    </location>
</feature>
<dbReference type="PRINTS" id="PR01333">
    <property type="entry name" value="2POREKCHANEL"/>
</dbReference>